<dbReference type="AlphaFoldDB" id="A0A177AZ74"/>
<dbReference type="SUPFAM" id="SSF48371">
    <property type="entry name" value="ARM repeat"/>
    <property type="match status" value="1"/>
</dbReference>
<comment type="similarity">
    <text evidence="2">Belongs to the importin beta family.</text>
</comment>
<name>A0A177AZ74_9BILA</name>
<dbReference type="InterPro" id="IPR058537">
    <property type="entry name" value="TPR_TNPO3_IPO13_4th"/>
</dbReference>
<dbReference type="GO" id="GO:0006606">
    <property type="term" value="P:protein import into nucleus"/>
    <property type="evidence" value="ECO:0007669"/>
    <property type="project" value="TreeGrafter"/>
</dbReference>
<dbReference type="InterPro" id="IPR011989">
    <property type="entry name" value="ARM-like"/>
</dbReference>
<keyword evidence="6" id="KW-1185">Reference proteome</keyword>
<protein>
    <submittedName>
        <fullName evidence="5">Uncharacterized protein</fullName>
    </submittedName>
</protein>
<dbReference type="Pfam" id="PF24138">
    <property type="entry name" value="TPR_TNPO3_IPO13_2nd"/>
    <property type="match status" value="1"/>
</dbReference>
<dbReference type="Pfam" id="PF24139">
    <property type="entry name" value="TPR_TNPO3_IPO13_4th"/>
    <property type="match status" value="1"/>
</dbReference>
<dbReference type="InterPro" id="IPR051345">
    <property type="entry name" value="Importin_beta-like_NTR"/>
</dbReference>
<dbReference type="GO" id="GO:0005634">
    <property type="term" value="C:nucleus"/>
    <property type="evidence" value="ECO:0007669"/>
    <property type="project" value="UniProtKB-SubCell"/>
</dbReference>
<evidence type="ECO:0000256" key="1">
    <source>
        <dbReference type="ARBA" id="ARBA00004123"/>
    </source>
</evidence>
<reference evidence="5 6" key="1">
    <citation type="submission" date="2016-04" db="EMBL/GenBank/DDBJ databases">
        <title>The genome of Intoshia linei affirms orthonectids as highly simplified spiralians.</title>
        <authorList>
            <person name="Mikhailov K.V."/>
            <person name="Slusarev G.S."/>
            <person name="Nikitin M.A."/>
            <person name="Logacheva M.D."/>
            <person name="Penin A."/>
            <person name="Aleoshin V."/>
            <person name="Panchin Y.V."/>
        </authorList>
    </citation>
    <scope>NUCLEOTIDE SEQUENCE [LARGE SCALE GENOMIC DNA]</scope>
    <source>
        <strain evidence="5">Intl2013</strain>
        <tissue evidence="5">Whole animal</tissue>
    </source>
</reference>
<dbReference type="EMBL" id="LWCA01000696">
    <property type="protein sequence ID" value="OAF67305.1"/>
    <property type="molecule type" value="Genomic_DNA"/>
</dbReference>
<comment type="subcellular location">
    <subcellularLocation>
        <location evidence="1">Nucleus</location>
    </subcellularLocation>
</comment>
<organism evidence="5 6">
    <name type="scientific">Intoshia linei</name>
    <dbReference type="NCBI Taxonomy" id="1819745"/>
    <lineage>
        <taxon>Eukaryota</taxon>
        <taxon>Metazoa</taxon>
        <taxon>Spiralia</taxon>
        <taxon>Lophotrochozoa</taxon>
        <taxon>Mesozoa</taxon>
        <taxon>Orthonectida</taxon>
        <taxon>Rhopaluridae</taxon>
        <taxon>Intoshia</taxon>
    </lineage>
</organism>
<evidence type="ECO:0000256" key="3">
    <source>
        <dbReference type="ARBA" id="ARBA00022448"/>
    </source>
</evidence>
<evidence type="ECO:0000313" key="5">
    <source>
        <dbReference type="EMBL" id="OAF67305.1"/>
    </source>
</evidence>
<evidence type="ECO:0000256" key="2">
    <source>
        <dbReference type="ARBA" id="ARBA00007991"/>
    </source>
</evidence>
<proteinExistence type="inferred from homology"/>
<accession>A0A177AZ74</accession>
<dbReference type="PANTHER" id="PTHR12363">
    <property type="entry name" value="TRANSPORTIN 3 AND IMPORTIN 13"/>
    <property type="match status" value="1"/>
</dbReference>
<keyword evidence="3" id="KW-0813">Transport</keyword>
<evidence type="ECO:0000313" key="6">
    <source>
        <dbReference type="Proteomes" id="UP000078046"/>
    </source>
</evidence>
<dbReference type="InterPro" id="IPR016024">
    <property type="entry name" value="ARM-type_fold"/>
</dbReference>
<evidence type="ECO:0000256" key="4">
    <source>
        <dbReference type="ARBA" id="ARBA00023242"/>
    </source>
</evidence>
<dbReference type="InterPro" id="IPR057941">
    <property type="entry name" value="TPR_TNPO3_IPO13_2nd"/>
</dbReference>
<dbReference type="Gene3D" id="1.25.10.10">
    <property type="entry name" value="Leucine-rich Repeat Variant"/>
    <property type="match status" value="1"/>
</dbReference>
<gene>
    <name evidence="5" type="ORF">A3Q56_04979</name>
</gene>
<sequence>MVVQYTIENVIKAIQGLYQPNSDRKEYENYLIGFPDSCEFWSILDKILSVSDHGETVSVYMAQALKNKCFYKYNQVPSTEQLVLMEKIVHYYVGTKFNNKPLYNQLASSLAYCIMQSKELMSVRWVVDKFTDLPENRKKLLTFLRIFPNTVEMTMAKPIGRKRRKELKDDMIQCSSIVVEFLGTMYDVHDEKLGIECIDAFSSWIVDGAVELKVAVSCKLTEIILTILNNVYSTPILHEVAVNCMMSYVELFRRLYIYKVPETIDITNHLYNLYTPFTRCVQLEYIDKCTSFSFLFIEMGEMVLDMYEVEQKIVDTKIFELLFSCCDFLEVELIRRTLPFWSRFCQIAFTHTKTENSEMIKSYLNRLLEKLYSHAEIDIENPRDNDLEDFRFDLRDLVIDMIPLIDVNSFSATLVNNLKNANYDGVTGWEKVEHVIYFLSMIIFEIKDETFHEHLKPVVHTLLKIPQTTHELMRETVIIFLGKIGKFLDLTEEELFQNVVNCIILNLVDRDSVDWGSNSLCRLYKLRYKYFKCNLNYMPILQVYIELDKKNLHSYNSHDNFSERLFSIFTTLTLDEEISKAIKLICTMHLEKIQIILTNQSKNATLYYPHLCVLTTAFSKSILKNYNQHPLLEILFQFFPQSSQIIVNNLNDDYLIEKVCRLFKNAVRLLKLECSELLNPLVREILPLYKSSKHSSFIYLASILVDVYGENTSLINGFVHVLQTFWTNMQEVDEEGKSFKQYGETIEDFFRLCYKISTKQPLIFIESNIFPEILNYAVENISNTYRHSLEAVVTFLNEFIRFLRKNEQTPKFEKIEYFKQSFLNIGGSLTYTIIKSIFTDRDTMTTSYRIEPIYHLKYYNKLAFESWLMETLENLRNTSVIDDTIIDNQFLQSFYNSVLTTTDLPKFESIFLEMLNIMR</sequence>
<dbReference type="OrthoDB" id="435593at2759"/>
<keyword evidence="4" id="KW-0539">Nucleus</keyword>
<dbReference type="GO" id="GO:0005737">
    <property type="term" value="C:cytoplasm"/>
    <property type="evidence" value="ECO:0007669"/>
    <property type="project" value="TreeGrafter"/>
</dbReference>
<dbReference type="Proteomes" id="UP000078046">
    <property type="component" value="Unassembled WGS sequence"/>
</dbReference>
<dbReference type="PANTHER" id="PTHR12363:SF33">
    <property type="entry name" value="IMPORTIN-13"/>
    <property type="match status" value="1"/>
</dbReference>
<comment type="caution">
    <text evidence="5">The sequence shown here is derived from an EMBL/GenBank/DDBJ whole genome shotgun (WGS) entry which is preliminary data.</text>
</comment>